<evidence type="ECO:0000256" key="2">
    <source>
        <dbReference type="ARBA" id="ARBA00009382"/>
    </source>
</evidence>
<dbReference type="InterPro" id="IPR050797">
    <property type="entry name" value="Carb_Metab_Trans_Reg"/>
</dbReference>
<dbReference type="PANTHER" id="PTHR31668">
    <property type="entry name" value="GLUCOSE TRANSPORT TRANSCRIPTION REGULATOR RGT1-RELATED-RELATED"/>
    <property type="match status" value="1"/>
</dbReference>
<dbReference type="GO" id="GO:0005634">
    <property type="term" value="C:nucleus"/>
    <property type="evidence" value="ECO:0007669"/>
    <property type="project" value="UniProtKB-SubCell"/>
</dbReference>
<dbReference type="InterPro" id="IPR007219">
    <property type="entry name" value="XnlR_reg_dom"/>
</dbReference>
<dbReference type="InParanoid" id="A5DKZ2"/>
<keyword evidence="8" id="KW-0539">Nucleus</keyword>
<dbReference type="PROSITE" id="PS50048">
    <property type="entry name" value="ZN2_CY6_FUNGAL_2"/>
    <property type="match status" value="1"/>
</dbReference>
<dbReference type="EMBL" id="CH408158">
    <property type="protein sequence ID" value="EDK39845.2"/>
    <property type="molecule type" value="Genomic_DNA"/>
</dbReference>
<dbReference type="InterPro" id="IPR036864">
    <property type="entry name" value="Zn2-C6_fun-type_DNA-bd_sf"/>
</dbReference>
<dbReference type="SUPFAM" id="SSF57701">
    <property type="entry name" value="Zn2/Cys6 DNA-binding domain"/>
    <property type="match status" value="1"/>
</dbReference>
<organism evidence="10 11">
    <name type="scientific">Meyerozyma guilliermondii (strain ATCC 6260 / CBS 566 / DSM 6381 / JCM 1539 / NBRC 10279 / NRRL Y-324)</name>
    <name type="common">Yeast</name>
    <name type="synonym">Candida guilliermondii</name>
    <dbReference type="NCBI Taxonomy" id="294746"/>
    <lineage>
        <taxon>Eukaryota</taxon>
        <taxon>Fungi</taxon>
        <taxon>Dikarya</taxon>
        <taxon>Ascomycota</taxon>
        <taxon>Saccharomycotina</taxon>
        <taxon>Pichiomycetes</taxon>
        <taxon>Debaryomycetaceae</taxon>
        <taxon>Meyerozyma</taxon>
    </lineage>
</organism>
<evidence type="ECO:0000256" key="6">
    <source>
        <dbReference type="ARBA" id="ARBA00023125"/>
    </source>
</evidence>
<keyword evidence="4" id="KW-0862">Zinc</keyword>
<name>A5DKZ2_PICGU</name>
<keyword evidence="6" id="KW-0238">DNA-binding</keyword>
<evidence type="ECO:0000259" key="9">
    <source>
        <dbReference type="PROSITE" id="PS50048"/>
    </source>
</evidence>
<evidence type="ECO:0000256" key="3">
    <source>
        <dbReference type="ARBA" id="ARBA00022723"/>
    </source>
</evidence>
<dbReference type="InterPro" id="IPR001138">
    <property type="entry name" value="Zn2Cys6_DnaBD"/>
</dbReference>
<comment type="similarity">
    <text evidence="2">Belongs to the MAL13 family.</text>
</comment>
<comment type="subcellular location">
    <subcellularLocation>
        <location evidence="1">Nucleus</location>
    </subcellularLocation>
</comment>
<feature type="domain" description="Zn(2)-C6 fungal-type" evidence="9">
    <location>
        <begin position="25"/>
        <end position="54"/>
    </location>
</feature>
<dbReference type="GO" id="GO:0003677">
    <property type="term" value="F:DNA binding"/>
    <property type="evidence" value="ECO:0007669"/>
    <property type="project" value="UniProtKB-KW"/>
</dbReference>
<sequence length="515" mass="59183">MGKIATYNNMVNQKNIKTRPKYGRPCDNCSIRRVKCGNVIPCPNCIRHNLPCTNDRGRRKKGPKNVRPKTMESIYRRYNLSENSEEVTIYNFQPQVMLAELIPFFQVYQTWFYEIWPIVSVAQLTSSVSRKDLCELDVNHQNIQSYALCCALAGALKQHIDCLSPSEKIFEVPNNVSSADFISECLRARNFCDYRSNPTIESVLVSFFLHVYYSSAKSNTSAILYLKEAIAIAELLGLHDITKYSNKPREEKHRLRNIYYILVVAERFTSLEADFSVLLDASLPYEQSSVGDLSQIVKVFALPDKSFFMKRFNCNISVKMIPGIQDELYKIRIGENSSEIQKVNILLSKSWMQSLVWNFCNEKEFPNRLPNDCFSTNYPIQIARDLLETTQTVPFYAFETNGPCVTTKLLTVAESLSDAINENNFSIGYNALTSVLEIISRLNSNSNFIPSVLQQKLHQISQWSWTNSFKFGDPMKVQMLDENEYIEEEANSRVDRWSPMSSYSVFYEATGDFNV</sequence>
<protein>
    <recommendedName>
        <fullName evidence="9">Zn(2)-C6 fungal-type domain-containing protein</fullName>
    </recommendedName>
</protein>
<dbReference type="AlphaFoldDB" id="A5DKZ2"/>
<dbReference type="VEuPathDB" id="FungiDB:PGUG_03943"/>
<dbReference type="KEGG" id="pgu:PGUG_03943"/>
<dbReference type="SMART" id="SM00066">
    <property type="entry name" value="GAL4"/>
    <property type="match status" value="1"/>
</dbReference>
<keyword evidence="3" id="KW-0479">Metal-binding</keyword>
<evidence type="ECO:0000313" key="11">
    <source>
        <dbReference type="Proteomes" id="UP000001997"/>
    </source>
</evidence>
<dbReference type="Pfam" id="PF00172">
    <property type="entry name" value="Zn_clus"/>
    <property type="match status" value="1"/>
</dbReference>
<dbReference type="FunCoup" id="A5DKZ2">
    <property type="interactions" value="625"/>
</dbReference>
<evidence type="ECO:0000256" key="4">
    <source>
        <dbReference type="ARBA" id="ARBA00022833"/>
    </source>
</evidence>
<dbReference type="PROSITE" id="PS00463">
    <property type="entry name" value="ZN2_CY6_FUNGAL_1"/>
    <property type="match status" value="1"/>
</dbReference>
<accession>A5DKZ2</accession>
<evidence type="ECO:0000256" key="1">
    <source>
        <dbReference type="ARBA" id="ARBA00004123"/>
    </source>
</evidence>
<dbReference type="RefSeq" id="XP_001484562.2">
    <property type="nucleotide sequence ID" value="XM_001484512.1"/>
</dbReference>
<gene>
    <name evidence="10" type="ORF">PGUG_03943</name>
</gene>
<evidence type="ECO:0000256" key="8">
    <source>
        <dbReference type="ARBA" id="ARBA00023242"/>
    </source>
</evidence>
<dbReference type="OrthoDB" id="2740448at2759"/>
<dbReference type="Gene3D" id="4.10.240.10">
    <property type="entry name" value="Zn(2)-C6 fungal-type DNA-binding domain"/>
    <property type="match status" value="1"/>
</dbReference>
<dbReference type="OMA" id="KLFEVAM"/>
<reference evidence="10 11" key="1">
    <citation type="journal article" date="2009" name="Nature">
        <title>Evolution of pathogenicity and sexual reproduction in eight Candida genomes.</title>
        <authorList>
            <person name="Butler G."/>
            <person name="Rasmussen M.D."/>
            <person name="Lin M.F."/>
            <person name="Santos M.A."/>
            <person name="Sakthikumar S."/>
            <person name="Munro C.A."/>
            <person name="Rheinbay E."/>
            <person name="Grabherr M."/>
            <person name="Forche A."/>
            <person name="Reedy J.L."/>
            <person name="Agrafioti I."/>
            <person name="Arnaud M.B."/>
            <person name="Bates S."/>
            <person name="Brown A.J."/>
            <person name="Brunke S."/>
            <person name="Costanzo M.C."/>
            <person name="Fitzpatrick D.A."/>
            <person name="de Groot P.W."/>
            <person name="Harris D."/>
            <person name="Hoyer L.L."/>
            <person name="Hube B."/>
            <person name="Klis F.M."/>
            <person name="Kodira C."/>
            <person name="Lennard N."/>
            <person name="Logue M.E."/>
            <person name="Martin R."/>
            <person name="Neiman A.M."/>
            <person name="Nikolaou E."/>
            <person name="Quail M.A."/>
            <person name="Quinn J."/>
            <person name="Santos M.C."/>
            <person name="Schmitzberger F.F."/>
            <person name="Sherlock G."/>
            <person name="Shah P."/>
            <person name="Silverstein K.A."/>
            <person name="Skrzypek M.S."/>
            <person name="Soll D."/>
            <person name="Staggs R."/>
            <person name="Stansfield I."/>
            <person name="Stumpf M.P."/>
            <person name="Sudbery P.E."/>
            <person name="Srikantha T."/>
            <person name="Zeng Q."/>
            <person name="Berman J."/>
            <person name="Berriman M."/>
            <person name="Heitman J."/>
            <person name="Gow N.A."/>
            <person name="Lorenz M.C."/>
            <person name="Birren B.W."/>
            <person name="Kellis M."/>
            <person name="Cuomo C.A."/>
        </authorList>
    </citation>
    <scope>NUCLEOTIDE SEQUENCE [LARGE SCALE GENOMIC DNA]</scope>
    <source>
        <strain evidence="11">ATCC 6260 / CBS 566 / DSM 6381 / JCM 1539 / NBRC 10279 / NRRL Y-324</strain>
    </source>
</reference>
<evidence type="ECO:0000256" key="7">
    <source>
        <dbReference type="ARBA" id="ARBA00023163"/>
    </source>
</evidence>
<keyword evidence="7" id="KW-0804">Transcription</keyword>
<dbReference type="GeneID" id="5125773"/>
<proteinExistence type="inferred from homology"/>
<keyword evidence="11" id="KW-1185">Reference proteome</keyword>
<dbReference type="GO" id="GO:0000981">
    <property type="term" value="F:DNA-binding transcription factor activity, RNA polymerase II-specific"/>
    <property type="evidence" value="ECO:0007669"/>
    <property type="project" value="InterPro"/>
</dbReference>
<dbReference type="GO" id="GO:0008270">
    <property type="term" value="F:zinc ion binding"/>
    <property type="evidence" value="ECO:0007669"/>
    <property type="project" value="InterPro"/>
</dbReference>
<dbReference type="Proteomes" id="UP000001997">
    <property type="component" value="Unassembled WGS sequence"/>
</dbReference>
<dbReference type="CDD" id="cd12148">
    <property type="entry name" value="fungal_TF_MHR"/>
    <property type="match status" value="1"/>
</dbReference>
<dbReference type="PANTHER" id="PTHR31668:SF18">
    <property type="entry name" value="MALTOSE FERMENTATION REGULATORY PROTEIN MAL13-RELATED"/>
    <property type="match status" value="1"/>
</dbReference>
<dbReference type="eggNOG" id="ENOG502S2FW">
    <property type="taxonomic scope" value="Eukaryota"/>
</dbReference>
<evidence type="ECO:0000256" key="5">
    <source>
        <dbReference type="ARBA" id="ARBA00023015"/>
    </source>
</evidence>
<keyword evidence="5" id="KW-0805">Transcription regulation</keyword>
<dbReference type="Pfam" id="PF04082">
    <property type="entry name" value="Fungal_trans"/>
    <property type="match status" value="1"/>
</dbReference>
<dbReference type="CDD" id="cd00067">
    <property type="entry name" value="GAL4"/>
    <property type="match status" value="1"/>
</dbReference>
<evidence type="ECO:0000313" key="10">
    <source>
        <dbReference type="EMBL" id="EDK39845.2"/>
    </source>
</evidence>
<dbReference type="HOGENOM" id="CLU_016574_7_1_1"/>